<dbReference type="GO" id="GO:0006941">
    <property type="term" value="P:striated muscle contraction"/>
    <property type="evidence" value="ECO:0007669"/>
    <property type="project" value="TreeGrafter"/>
</dbReference>
<dbReference type="InterPro" id="IPR001870">
    <property type="entry name" value="B30.2/SPRY"/>
</dbReference>
<dbReference type="PANTHER" id="PTHR46399">
    <property type="entry name" value="B30.2/SPRY DOMAIN-CONTAINING PROTEIN"/>
    <property type="match status" value="1"/>
</dbReference>
<dbReference type="PROSITE" id="PS50188">
    <property type="entry name" value="B302_SPRY"/>
    <property type="match status" value="1"/>
</dbReference>
<dbReference type="GO" id="GO:0005790">
    <property type="term" value="C:smooth endoplasmic reticulum"/>
    <property type="evidence" value="ECO:0007669"/>
    <property type="project" value="TreeGrafter"/>
</dbReference>
<proteinExistence type="predicted"/>
<evidence type="ECO:0000313" key="3">
    <source>
        <dbReference type="Proteomes" id="UP000708208"/>
    </source>
</evidence>
<dbReference type="GO" id="GO:0034704">
    <property type="term" value="C:calcium channel complex"/>
    <property type="evidence" value="ECO:0007669"/>
    <property type="project" value="TreeGrafter"/>
</dbReference>
<dbReference type="OrthoDB" id="258495at2759"/>
<evidence type="ECO:0000313" key="2">
    <source>
        <dbReference type="EMBL" id="CAG7727477.1"/>
    </source>
</evidence>
<protein>
    <recommendedName>
        <fullName evidence="1">B30.2/SPRY domain-containing protein</fullName>
    </recommendedName>
</protein>
<sequence length="116" mass="13457">MAPCSMKTGTSEDEIQRDYRTYRAEKTYAVSEGKWYFEFELVSDGPMRVGWARVDCKPGSQLGSDEYSWAFDGFNTEKIHQNYRESYGQGRNLRIGDVIGCFLDVTNKSMSEYYRP</sequence>
<gene>
    <name evidence="2" type="ORF">AFUS01_LOCUS16318</name>
</gene>
<dbReference type="InterPro" id="IPR015925">
    <property type="entry name" value="Ryanodine_IP3_receptor"/>
</dbReference>
<comment type="caution">
    <text evidence="2">The sequence shown here is derived from an EMBL/GenBank/DDBJ whole genome shotgun (WGS) entry which is preliminary data.</text>
</comment>
<dbReference type="PANTHER" id="PTHR46399:SF8">
    <property type="entry name" value="B30.2_SPRY DOMAIN-CONTAINING PROTEIN"/>
    <property type="match status" value="1"/>
</dbReference>
<dbReference type="InterPro" id="IPR003877">
    <property type="entry name" value="SPRY_dom"/>
</dbReference>
<dbReference type="GO" id="GO:0042383">
    <property type="term" value="C:sarcolemma"/>
    <property type="evidence" value="ECO:0007669"/>
    <property type="project" value="TreeGrafter"/>
</dbReference>
<dbReference type="Pfam" id="PF00622">
    <property type="entry name" value="SPRY"/>
    <property type="match status" value="1"/>
</dbReference>
<evidence type="ECO:0000259" key="1">
    <source>
        <dbReference type="PROSITE" id="PS50188"/>
    </source>
</evidence>
<dbReference type="GO" id="GO:0014808">
    <property type="term" value="P:release of sequestered calcium ion into cytosol by sarcoplasmic reticulum"/>
    <property type="evidence" value="ECO:0007669"/>
    <property type="project" value="TreeGrafter"/>
</dbReference>
<dbReference type="GO" id="GO:0005219">
    <property type="term" value="F:ryanodine-sensitive calcium-release channel activity"/>
    <property type="evidence" value="ECO:0007669"/>
    <property type="project" value="TreeGrafter"/>
</dbReference>
<accession>A0A8J2JZG0</accession>
<dbReference type="GO" id="GO:0033017">
    <property type="term" value="C:sarcoplasmic reticulum membrane"/>
    <property type="evidence" value="ECO:0007669"/>
    <property type="project" value="TreeGrafter"/>
</dbReference>
<dbReference type="Proteomes" id="UP000708208">
    <property type="component" value="Unassembled WGS sequence"/>
</dbReference>
<reference evidence="2" key="1">
    <citation type="submission" date="2021-06" db="EMBL/GenBank/DDBJ databases">
        <authorList>
            <person name="Hodson N. C."/>
            <person name="Mongue J. A."/>
            <person name="Jaron S. K."/>
        </authorList>
    </citation>
    <scope>NUCLEOTIDE SEQUENCE</scope>
</reference>
<dbReference type="EMBL" id="CAJVCH010148997">
    <property type="protein sequence ID" value="CAG7727477.1"/>
    <property type="molecule type" value="Genomic_DNA"/>
</dbReference>
<dbReference type="AlphaFoldDB" id="A0A8J2JZG0"/>
<feature type="domain" description="B30.2/SPRY" evidence="1">
    <location>
        <begin position="1"/>
        <end position="116"/>
    </location>
</feature>
<dbReference type="GO" id="GO:0030018">
    <property type="term" value="C:Z disc"/>
    <property type="evidence" value="ECO:0007669"/>
    <property type="project" value="TreeGrafter"/>
</dbReference>
<name>A0A8J2JZG0_9HEXA</name>
<keyword evidence="3" id="KW-1185">Reference proteome</keyword>
<organism evidence="2 3">
    <name type="scientific">Allacma fusca</name>
    <dbReference type="NCBI Taxonomy" id="39272"/>
    <lineage>
        <taxon>Eukaryota</taxon>
        <taxon>Metazoa</taxon>
        <taxon>Ecdysozoa</taxon>
        <taxon>Arthropoda</taxon>
        <taxon>Hexapoda</taxon>
        <taxon>Collembola</taxon>
        <taxon>Symphypleona</taxon>
        <taxon>Sminthuridae</taxon>
        <taxon>Allacma</taxon>
    </lineage>
</organism>